<dbReference type="AlphaFoldDB" id="A0A1E7Z8Q7"/>
<dbReference type="OrthoDB" id="281471at2"/>
<evidence type="ECO:0000313" key="3">
    <source>
        <dbReference type="EMBL" id="OFC69867.1"/>
    </source>
</evidence>
<dbReference type="STRING" id="1656094.BFC18_00205"/>
<proteinExistence type="predicted"/>
<keyword evidence="4" id="KW-1185">Reference proteome</keyword>
<dbReference type="PANTHER" id="PTHR43484:SF1">
    <property type="entry name" value="FLAGELLAR MOTOR SWITCH PROTEIN FLIN"/>
    <property type="match status" value="1"/>
</dbReference>
<evidence type="ECO:0000259" key="2">
    <source>
        <dbReference type="Pfam" id="PF04509"/>
    </source>
</evidence>
<protein>
    <submittedName>
        <fullName evidence="3">Chemotaxis protein CheC</fullName>
    </submittedName>
</protein>
<dbReference type="PANTHER" id="PTHR43484">
    <property type="match status" value="1"/>
</dbReference>
<dbReference type="InterPro" id="IPR028976">
    <property type="entry name" value="CheC-like_sf"/>
</dbReference>
<accession>A0A1E7Z8Q7</accession>
<dbReference type="InterPro" id="IPR051469">
    <property type="entry name" value="FliN/MopA/SpaO"/>
</dbReference>
<dbReference type="InterPro" id="IPR007597">
    <property type="entry name" value="CheC"/>
</dbReference>
<comment type="caution">
    <text evidence="3">The sequence shown here is derived from an EMBL/GenBank/DDBJ whole genome shotgun (WGS) entry which is preliminary data.</text>
</comment>
<dbReference type="Proteomes" id="UP000175691">
    <property type="component" value="Unassembled WGS sequence"/>
</dbReference>
<sequence length="194" mass="21252">MSSTISLNEDQRDALQELMNISMGQAANSLAHLIETKIGISIPKISAVTPSELFSLINRSENAYYTRQSFLGDIQGEVMAVVSESGLTEVASLLEYEAPLSKSDVEETILELSNILAGACLAGLSNQLELATNLNMPTLFSPNKASFVELNWQHSLVMEVQFDIELSSFSMRVVFCLDRTSLIKLTDTIDELLG</sequence>
<evidence type="ECO:0000256" key="1">
    <source>
        <dbReference type="ARBA" id="ARBA00022500"/>
    </source>
</evidence>
<dbReference type="SUPFAM" id="SSF103039">
    <property type="entry name" value="CheC-like"/>
    <property type="match status" value="1"/>
</dbReference>
<gene>
    <name evidence="3" type="ORF">BFC18_00205</name>
</gene>
<reference evidence="3 4" key="1">
    <citation type="submission" date="2016-08" db="EMBL/GenBank/DDBJ databases">
        <authorList>
            <person name="Seilhamer J.J."/>
        </authorList>
    </citation>
    <scope>NUCLEOTIDE SEQUENCE [LARGE SCALE GENOMIC DNA]</scope>
    <source>
        <strain evidence="3 4">KCTC 42603</strain>
    </source>
</reference>
<dbReference type="EMBL" id="MDHN01000034">
    <property type="protein sequence ID" value="OFC69867.1"/>
    <property type="molecule type" value="Genomic_DNA"/>
</dbReference>
<name>A0A1E7Z8Q7_9ALTE</name>
<dbReference type="GO" id="GO:0006935">
    <property type="term" value="P:chemotaxis"/>
    <property type="evidence" value="ECO:0007669"/>
    <property type="project" value="UniProtKB-KW"/>
</dbReference>
<dbReference type="CDD" id="cd17910">
    <property type="entry name" value="CheC_ClassII"/>
    <property type="match status" value="1"/>
</dbReference>
<dbReference type="Pfam" id="PF04509">
    <property type="entry name" value="CheC"/>
    <property type="match status" value="1"/>
</dbReference>
<dbReference type="GO" id="GO:0016787">
    <property type="term" value="F:hydrolase activity"/>
    <property type="evidence" value="ECO:0007669"/>
    <property type="project" value="InterPro"/>
</dbReference>
<evidence type="ECO:0000313" key="4">
    <source>
        <dbReference type="Proteomes" id="UP000175691"/>
    </source>
</evidence>
<dbReference type="Gene3D" id="3.40.1550.10">
    <property type="entry name" value="CheC-like"/>
    <property type="match status" value="1"/>
</dbReference>
<feature type="domain" description="CheC-like protein" evidence="2">
    <location>
        <begin position="11"/>
        <end position="45"/>
    </location>
</feature>
<organism evidence="3 4">
    <name type="scientific">Alteromonas confluentis</name>
    <dbReference type="NCBI Taxonomy" id="1656094"/>
    <lineage>
        <taxon>Bacteria</taxon>
        <taxon>Pseudomonadati</taxon>
        <taxon>Pseudomonadota</taxon>
        <taxon>Gammaproteobacteria</taxon>
        <taxon>Alteromonadales</taxon>
        <taxon>Alteromonadaceae</taxon>
        <taxon>Alteromonas/Salinimonas group</taxon>
        <taxon>Alteromonas</taxon>
    </lineage>
</organism>
<dbReference type="RefSeq" id="WP_070126317.1">
    <property type="nucleotide sequence ID" value="NZ_MDHN01000034.1"/>
</dbReference>
<keyword evidence="1" id="KW-0145">Chemotaxis</keyword>